<keyword evidence="1" id="KW-0175">Coiled coil</keyword>
<protein>
    <submittedName>
        <fullName evidence="2">Uncharacterized protein</fullName>
    </submittedName>
</protein>
<dbReference type="RefSeq" id="WP_079439056.1">
    <property type="nucleotide sequence ID" value="NZ_MZGT01000016.1"/>
</dbReference>
<evidence type="ECO:0000313" key="3">
    <source>
        <dbReference type="Proteomes" id="UP000191056"/>
    </source>
</evidence>
<dbReference type="SUPFAM" id="SSF57997">
    <property type="entry name" value="Tropomyosin"/>
    <property type="match status" value="1"/>
</dbReference>
<keyword evidence="3" id="KW-1185">Reference proteome</keyword>
<evidence type="ECO:0000256" key="1">
    <source>
        <dbReference type="SAM" id="Coils"/>
    </source>
</evidence>
<organism evidence="2 3">
    <name type="scientific">Clostridium chromiireducens</name>
    <dbReference type="NCBI Taxonomy" id="225345"/>
    <lineage>
        <taxon>Bacteria</taxon>
        <taxon>Bacillati</taxon>
        <taxon>Bacillota</taxon>
        <taxon>Clostridia</taxon>
        <taxon>Eubacteriales</taxon>
        <taxon>Clostridiaceae</taxon>
        <taxon>Clostridium</taxon>
    </lineage>
</organism>
<gene>
    <name evidence="2" type="ORF">CLCHR_14830</name>
</gene>
<dbReference type="AlphaFoldDB" id="A0A1V4IUE8"/>
<evidence type="ECO:0000313" key="2">
    <source>
        <dbReference type="EMBL" id="OPJ63668.1"/>
    </source>
</evidence>
<sequence length="103" mass="11684">MSENCSNCVQAKMLEKVDERVSKLEEKCEILQDKVAETERNSAVNEDRTKSLFKMLNEIKDSIKIIANKLEALESKPGQNWNELIKTIIVVVATAAVTYLIKK</sequence>
<dbReference type="EMBL" id="MZGT01000016">
    <property type="protein sequence ID" value="OPJ63668.1"/>
    <property type="molecule type" value="Genomic_DNA"/>
</dbReference>
<reference evidence="2 3" key="1">
    <citation type="submission" date="2017-03" db="EMBL/GenBank/DDBJ databases">
        <title>Genome sequence of Clostridium chromiireducens DSM 23318.</title>
        <authorList>
            <person name="Poehlein A."/>
            <person name="Daniel R."/>
        </authorList>
    </citation>
    <scope>NUCLEOTIDE SEQUENCE [LARGE SCALE GENOMIC DNA]</scope>
    <source>
        <strain evidence="2 3">DSM 23318</strain>
    </source>
</reference>
<dbReference type="OrthoDB" id="1904583at2"/>
<accession>A0A1V4IUE8</accession>
<feature type="coiled-coil region" evidence="1">
    <location>
        <begin position="14"/>
        <end position="76"/>
    </location>
</feature>
<name>A0A1V4IUE8_9CLOT</name>
<proteinExistence type="predicted"/>
<comment type="caution">
    <text evidence="2">The sequence shown here is derived from an EMBL/GenBank/DDBJ whole genome shotgun (WGS) entry which is preliminary data.</text>
</comment>
<dbReference type="STRING" id="225345.CLCHR_14830"/>
<dbReference type="Proteomes" id="UP000191056">
    <property type="component" value="Unassembled WGS sequence"/>
</dbReference>